<protein>
    <recommendedName>
        <fullName evidence="1">Crassvirus muzzle protein C-terminal domain-containing protein</fullName>
    </recommendedName>
</protein>
<comment type="caution">
    <text evidence="2">The sequence shown here is derived from an EMBL/GenBank/DDBJ whole genome shotgun (WGS) entry which is preliminary data.</text>
</comment>
<reference evidence="2" key="1">
    <citation type="journal article" date="2014" name="Front. Microbiol.">
        <title>High frequency of phylogenetically diverse reductive dehalogenase-homologous genes in deep subseafloor sedimentary metagenomes.</title>
        <authorList>
            <person name="Kawai M."/>
            <person name="Futagami T."/>
            <person name="Toyoda A."/>
            <person name="Takaki Y."/>
            <person name="Nishi S."/>
            <person name="Hori S."/>
            <person name="Arai W."/>
            <person name="Tsubouchi T."/>
            <person name="Morono Y."/>
            <person name="Uchiyama I."/>
            <person name="Ito T."/>
            <person name="Fujiyama A."/>
            <person name="Inagaki F."/>
            <person name="Takami H."/>
        </authorList>
    </citation>
    <scope>NUCLEOTIDE SEQUENCE</scope>
    <source>
        <strain evidence="2">Expedition CK06-06</strain>
    </source>
</reference>
<proteinExistence type="predicted"/>
<gene>
    <name evidence="2" type="ORF">S01H1_10011</name>
</gene>
<dbReference type="EMBL" id="BARS01005114">
    <property type="protein sequence ID" value="GAF68644.1"/>
    <property type="molecule type" value="Genomic_DNA"/>
</dbReference>
<feature type="domain" description="Crassvirus muzzle protein C-terminal" evidence="1">
    <location>
        <begin position="72"/>
        <end position="177"/>
    </location>
</feature>
<feature type="non-terminal residue" evidence="2">
    <location>
        <position position="1"/>
    </location>
</feature>
<evidence type="ECO:0000259" key="1">
    <source>
        <dbReference type="Pfam" id="PF25729"/>
    </source>
</evidence>
<sequence>NTSTFTGIVGGYDVYQKNYVCTIETQTLVFDDLINGWVSFMSYVPELSTSLRGNYYTFKNNALWKHYDGFVYNQFYGIPNTSKVTFVFNPQPTTTKTFKTINYTGSNGWKVQGITNDYTGTDENPQQPGLGNTTSTNQNLGILSYDQGYYVDPNSGVQYRAGFDRKQNVYYAAIKNDSLSVAEEVITPGNKSTGLKGQYLVVTFSEDDFTDRTGAKQLFSVGAVYNNR</sequence>
<dbReference type="AlphaFoldDB" id="X0RIH5"/>
<evidence type="ECO:0000313" key="2">
    <source>
        <dbReference type="EMBL" id="GAF68644.1"/>
    </source>
</evidence>
<organism evidence="2">
    <name type="scientific">marine sediment metagenome</name>
    <dbReference type="NCBI Taxonomy" id="412755"/>
    <lineage>
        <taxon>unclassified sequences</taxon>
        <taxon>metagenomes</taxon>
        <taxon>ecological metagenomes</taxon>
    </lineage>
</organism>
<accession>X0RIH5</accession>
<dbReference type="InterPro" id="IPR057888">
    <property type="entry name" value="crAss_MUZ_C"/>
</dbReference>
<name>X0RIH5_9ZZZZ</name>
<dbReference type="Pfam" id="PF25729">
    <property type="entry name" value="crAss_MUZ_C"/>
    <property type="match status" value="1"/>
</dbReference>